<gene>
    <name evidence="7" type="ORF">EDC05_001800</name>
</gene>
<dbReference type="InterPro" id="IPR000232">
    <property type="entry name" value="HSF_DNA-bd"/>
</dbReference>
<keyword evidence="5" id="KW-0732">Signal</keyword>
<comment type="caution">
    <text evidence="7">The sequence shown here is derived from an EMBL/GenBank/DDBJ whole genome shotgun (WGS) entry which is preliminary data.</text>
</comment>
<keyword evidence="8" id="KW-1185">Reference proteome</keyword>
<feature type="domain" description="HSF-type DNA-binding" evidence="6">
    <location>
        <begin position="26"/>
        <end position="118"/>
    </location>
</feature>
<dbReference type="InterPro" id="IPR036390">
    <property type="entry name" value="WH_DNA-bd_sf"/>
</dbReference>
<organism evidence="7 8">
    <name type="scientific">Coemansia umbellata</name>
    <dbReference type="NCBI Taxonomy" id="1424467"/>
    <lineage>
        <taxon>Eukaryota</taxon>
        <taxon>Fungi</taxon>
        <taxon>Fungi incertae sedis</taxon>
        <taxon>Zoopagomycota</taxon>
        <taxon>Kickxellomycotina</taxon>
        <taxon>Kickxellomycetes</taxon>
        <taxon>Kickxellales</taxon>
        <taxon>Kickxellaceae</taxon>
        <taxon>Coemansia</taxon>
    </lineage>
</organism>
<evidence type="ECO:0000259" key="6">
    <source>
        <dbReference type="Pfam" id="PF00447"/>
    </source>
</evidence>
<feature type="region of interest" description="Disordered" evidence="4">
    <location>
        <begin position="180"/>
        <end position="204"/>
    </location>
</feature>
<accession>A0ABQ8PQW7</accession>
<sequence>MRGFLQMFINPLMLYVLSCNLFFNCRICEDHAFDKIAYWDENNYVCIPVMETLRVQLNNMGMTAHHTDSLQKNFNDYQFKRMTDQRRIRHTSEQGIVKFQNPNFLPGREDLLHLVVRKSALKKLQNANGRDRIGGNSVSRKKSKTSVRQASGRAMRMSISERMNPYSRFGNVDPNSLSGFQMPLSPTSSFQSQHGSHPGSISQVYSTSDNSNVLMPIGVQDLGFGIQNHVGVNDNVDQSMLPANTAQYFQPQFYMDQSSSNLVMQNFIPQSQVSLQGSFQQANGSQVTQQQGYQRLGHSPQQQYNPVHSVEFEYGHQQDYMQSQQNSYYHQQYAQQQGSQPQPYQQLAPIYGGGDVPQNGTGDSIDNGSGYRA</sequence>
<feature type="chain" id="PRO_5045199575" description="HSF-type DNA-binding domain-containing protein" evidence="5">
    <location>
        <begin position="20"/>
        <end position="373"/>
    </location>
</feature>
<dbReference type="EMBL" id="JANBQD010000014">
    <property type="protein sequence ID" value="KAJ1994130.1"/>
    <property type="molecule type" value="Genomic_DNA"/>
</dbReference>
<feature type="region of interest" description="Disordered" evidence="4">
    <location>
        <begin position="128"/>
        <end position="154"/>
    </location>
</feature>
<dbReference type="SUPFAM" id="SSF46785">
    <property type="entry name" value="Winged helix' DNA-binding domain"/>
    <property type="match status" value="1"/>
</dbReference>
<evidence type="ECO:0000256" key="2">
    <source>
        <dbReference type="ARBA" id="ARBA00023125"/>
    </source>
</evidence>
<feature type="signal peptide" evidence="5">
    <location>
        <begin position="1"/>
        <end position="19"/>
    </location>
</feature>
<dbReference type="Pfam" id="PF00447">
    <property type="entry name" value="HSF_DNA-bind"/>
    <property type="match status" value="1"/>
</dbReference>
<name>A0ABQ8PQW7_9FUNG</name>
<keyword evidence="3" id="KW-0539">Nucleus</keyword>
<proteinExistence type="predicted"/>
<reference evidence="7" key="1">
    <citation type="submission" date="2022-07" db="EMBL/GenBank/DDBJ databases">
        <title>Phylogenomic reconstructions and comparative analyses of Kickxellomycotina fungi.</title>
        <authorList>
            <person name="Reynolds N.K."/>
            <person name="Stajich J.E."/>
            <person name="Barry K."/>
            <person name="Grigoriev I.V."/>
            <person name="Crous P."/>
            <person name="Smith M.E."/>
        </authorList>
    </citation>
    <scope>NUCLEOTIDE SEQUENCE</scope>
    <source>
        <strain evidence="7">BCRC 34882</strain>
    </source>
</reference>
<comment type="subcellular location">
    <subcellularLocation>
        <location evidence="1">Nucleus</location>
    </subcellularLocation>
</comment>
<evidence type="ECO:0000256" key="3">
    <source>
        <dbReference type="ARBA" id="ARBA00023242"/>
    </source>
</evidence>
<keyword evidence="2" id="KW-0238">DNA-binding</keyword>
<evidence type="ECO:0000256" key="5">
    <source>
        <dbReference type="SAM" id="SignalP"/>
    </source>
</evidence>
<feature type="compositionally biased region" description="Polar residues" evidence="4">
    <location>
        <begin position="358"/>
        <end position="367"/>
    </location>
</feature>
<dbReference type="Proteomes" id="UP001151295">
    <property type="component" value="Unassembled WGS sequence"/>
</dbReference>
<dbReference type="Gene3D" id="1.10.10.10">
    <property type="entry name" value="Winged helix-like DNA-binding domain superfamily/Winged helix DNA-binding domain"/>
    <property type="match status" value="1"/>
</dbReference>
<dbReference type="InterPro" id="IPR036388">
    <property type="entry name" value="WH-like_DNA-bd_sf"/>
</dbReference>
<evidence type="ECO:0000256" key="4">
    <source>
        <dbReference type="SAM" id="MobiDB-lite"/>
    </source>
</evidence>
<evidence type="ECO:0000313" key="8">
    <source>
        <dbReference type="Proteomes" id="UP001151295"/>
    </source>
</evidence>
<feature type="region of interest" description="Disordered" evidence="4">
    <location>
        <begin position="327"/>
        <end position="373"/>
    </location>
</feature>
<evidence type="ECO:0000256" key="1">
    <source>
        <dbReference type="ARBA" id="ARBA00004123"/>
    </source>
</evidence>
<evidence type="ECO:0000313" key="7">
    <source>
        <dbReference type="EMBL" id="KAJ1994130.1"/>
    </source>
</evidence>
<feature type="compositionally biased region" description="Low complexity" evidence="4">
    <location>
        <begin position="327"/>
        <end position="346"/>
    </location>
</feature>
<protein>
    <recommendedName>
        <fullName evidence="6">HSF-type DNA-binding domain-containing protein</fullName>
    </recommendedName>
</protein>